<name>A0A3P1WZJ4_9ACTN</name>
<evidence type="ECO:0008006" key="4">
    <source>
        <dbReference type="Google" id="ProtNLM"/>
    </source>
</evidence>
<dbReference type="Proteomes" id="UP000280935">
    <property type="component" value="Unassembled WGS sequence"/>
</dbReference>
<feature type="region of interest" description="Disordered" evidence="1">
    <location>
        <begin position="124"/>
        <end position="155"/>
    </location>
</feature>
<evidence type="ECO:0000313" key="2">
    <source>
        <dbReference type="EMBL" id="RRD51358.1"/>
    </source>
</evidence>
<accession>A0A3P1WZJ4</accession>
<evidence type="ECO:0000313" key="3">
    <source>
        <dbReference type="Proteomes" id="UP000280935"/>
    </source>
</evidence>
<sequence length="238" mass="25607">MSVEQFHQAHGENATWPPTCNNGPVTRLAHGLGPTRAKVLAVLQTSAAPVTITEVAGRLDLHPNSSRFHLEALVSSGYAARGPAATEGPGRPPTLYHATTRAPELQHTHFVELTETLLGQIRETAPEPEESAKQAGQLWGRRLASRDSSAEQQPEETITDLVTLLGQRGFTAFQDEGTLCFLRCPFRNNVDPELLPLVCAVHQGLLEGFLSGSRVACGELVVGEDVCHVPLRVEATGV</sequence>
<protein>
    <recommendedName>
        <fullName evidence="4">Transcriptional regulator</fullName>
    </recommendedName>
</protein>
<gene>
    <name evidence="2" type="ORF">EII35_00285</name>
</gene>
<dbReference type="SUPFAM" id="SSF46785">
    <property type="entry name" value="Winged helix' DNA-binding domain"/>
    <property type="match status" value="1"/>
</dbReference>
<dbReference type="Gene3D" id="1.10.10.10">
    <property type="entry name" value="Winged helix-like DNA-binding domain superfamily/Winged helix DNA-binding domain"/>
    <property type="match status" value="1"/>
</dbReference>
<comment type="caution">
    <text evidence="2">The sequence shown here is derived from an EMBL/GenBank/DDBJ whole genome shotgun (WGS) entry which is preliminary data.</text>
</comment>
<organism evidence="2 3">
    <name type="scientific">Arachnia propionica</name>
    <dbReference type="NCBI Taxonomy" id="1750"/>
    <lineage>
        <taxon>Bacteria</taxon>
        <taxon>Bacillati</taxon>
        <taxon>Actinomycetota</taxon>
        <taxon>Actinomycetes</taxon>
        <taxon>Propionibacteriales</taxon>
        <taxon>Propionibacteriaceae</taxon>
        <taxon>Arachnia</taxon>
    </lineage>
</organism>
<proteinExistence type="predicted"/>
<evidence type="ECO:0000256" key="1">
    <source>
        <dbReference type="SAM" id="MobiDB-lite"/>
    </source>
</evidence>
<dbReference type="InterPro" id="IPR036388">
    <property type="entry name" value="WH-like_DNA-bd_sf"/>
</dbReference>
<dbReference type="Pfam" id="PF12840">
    <property type="entry name" value="HTH_20"/>
    <property type="match status" value="1"/>
</dbReference>
<reference evidence="2 3" key="1">
    <citation type="submission" date="2018-11" db="EMBL/GenBank/DDBJ databases">
        <title>Genomes From Bacteria Associated with the Canine Oral Cavity: a Test Case for Automated Genome-Based Taxonomic Assignment.</title>
        <authorList>
            <person name="Coil D.A."/>
            <person name="Jospin G."/>
            <person name="Darling A.E."/>
            <person name="Wallis C."/>
            <person name="Davis I.J."/>
            <person name="Harris S."/>
            <person name="Eisen J.A."/>
            <person name="Holcombe L.J."/>
            <person name="O'Flynn C."/>
        </authorList>
    </citation>
    <scope>NUCLEOTIDE SEQUENCE [LARGE SCALE GENOMIC DNA]</scope>
    <source>
        <strain evidence="2 3">OH2822_COT-296</strain>
    </source>
</reference>
<dbReference type="OrthoDB" id="3399802at2"/>
<dbReference type="InterPro" id="IPR036390">
    <property type="entry name" value="WH_DNA-bd_sf"/>
</dbReference>
<feature type="region of interest" description="Disordered" evidence="1">
    <location>
        <begin position="1"/>
        <end position="22"/>
    </location>
</feature>
<dbReference type="AlphaFoldDB" id="A0A3P1WZJ4"/>
<dbReference type="EMBL" id="RQYT01000001">
    <property type="protein sequence ID" value="RRD51358.1"/>
    <property type="molecule type" value="Genomic_DNA"/>
</dbReference>